<dbReference type="GO" id="GO:0016740">
    <property type="term" value="F:transferase activity"/>
    <property type="evidence" value="ECO:0007669"/>
    <property type="project" value="UniProtKB-KW"/>
</dbReference>
<dbReference type="Gene3D" id="3.40.50.1820">
    <property type="entry name" value="alpha/beta hydrolase"/>
    <property type="match status" value="1"/>
</dbReference>
<evidence type="ECO:0000259" key="2">
    <source>
        <dbReference type="Pfam" id="PF00561"/>
    </source>
</evidence>
<proteinExistence type="predicted"/>
<accession>A0A0N7LSY8</accession>
<dbReference type="GO" id="GO:0016020">
    <property type="term" value="C:membrane"/>
    <property type="evidence" value="ECO:0007669"/>
    <property type="project" value="TreeGrafter"/>
</dbReference>
<keyword evidence="3" id="KW-0808">Transferase</keyword>
<dbReference type="Proteomes" id="UP000051298">
    <property type="component" value="Unassembled WGS sequence"/>
</dbReference>
<feature type="chain" id="PRO_5006015584" evidence="1">
    <location>
        <begin position="20"/>
        <end position="248"/>
    </location>
</feature>
<protein>
    <submittedName>
        <fullName evidence="3">Acetoin dehydrogenase E2 subunit dihydrolipoyllysine-residue acetyltransferase</fullName>
    </submittedName>
</protein>
<reference evidence="3 4" key="1">
    <citation type="submission" date="2015-09" db="EMBL/GenBank/DDBJ databases">
        <authorList>
            <consortium name="Swine Surveillance"/>
        </authorList>
    </citation>
    <scope>NUCLEOTIDE SEQUENCE [LARGE SCALE GENOMIC DNA]</scope>
    <source>
        <strain evidence="3 4">CECT 5294</strain>
    </source>
</reference>
<keyword evidence="1" id="KW-0732">Signal</keyword>
<dbReference type="PANTHER" id="PTHR43798:SF33">
    <property type="entry name" value="HYDROLASE, PUTATIVE (AFU_ORTHOLOGUE AFUA_2G14860)-RELATED"/>
    <property type="match status" value="1"/>
</dbReference>
<dbReference type="EMBL" id="CYRX01000009">
    <property type="protein sequence ID" value="CUH59218.1"/>
    <property type="molecule type" value="Genomic_DNA"/>
</dbReference>
<dbReference type="AlphaFoldDB" id="A0A0N7LSY8"/>
<dbReference type="SUPFAM" id="SSF53474">
    <property type="entry name" value="alpha/beta-Hydrolases"/>
    <property type="match status" value="1"/>
</dbReference>
<dbReference type="InterPro" id="IPR000073">
    <property type="entry name" value="AB_hydrolase_1"/>
</dbReference>
<feature type="domain" description="AB hydrolase-1" evidence="2">
    <location>
        <begin position="4"/>
        <end position="178"/>
    </location>
</feature>
<evidence type="ECO:0000313" key="4">
    <source>
        <dbReference type="Proteomes" id="UP000051298"/>
    </source>
</evidence>
<evidence type="ECO:0000256" key="1">
    <source>
        <dbReference type="SAM" id="SignalP"/>
    </source>
</evidence>
<dbReference type="RefSeq" id="WP_058122500.1">
    <property type="nucleotide sequence ID" value="NZ_CYRX01000009.1"/>
</dbReference>
<dbReference type="PANTHER" id="PTHR43798">
    <property type="entry name" value="MONOACYLGLYCEROL LIPASE"/>
    <property type="match status" value="1"/>
</dbReference>
<evidence type="ECO:0000313" key="3">
    <source>
        <dbReference type="EMBL" id="CUH59218.1"/>
    </source>
</evidence>
<name>A0A0N7LSY8_9RHOB</name>
<dbReference type="InterPro" id="IPR050266">
    <property type="entry name" value="AB_hydrolase_sf"/>
</dbReference>
<sequence length="248" mass="26380">MTRPLLALHAMFMHGAAMAPLAEALGREIIAPGLPGHRRGPPWVEGRDYMEQAVDAALAAMPDEPIDLFGHSLGATVALHVAVARPEQVRSLTIFEPALFSAASGAALDDYLMAMKVVSDALETGREGTAAAEFHAHWGTGAAWEDLPTNLRKTILRLIPLVPATEPAVVHDKHGLLPQLRACPVPVLVLQQEAHQQLPVMASICDGLRSLLPNVTVRSVAGEGRHMLPVTAPQAVAAEVAAFWADLP</sequence>
<dbReference type="InterPro" id="IPR029058">
    <property type="entry name" value="AB_hydrolase_fold"/>
</dbReference>
<dbReference type="Pfam" id="PF00561">
    <property type="entry name" value="Abhydrolase_1"/>
    <property type="match status" value="1"/>
</dbReference>
<feature type="signal peptide" evidence="1">
    <location>
        <begin position="1"/>
        <end position="19"/>
    </location>
</feature>
<organism evidence="3 4">
    <name type="scientific">Thalassobacter stenotrophicus</name>
    <dbReference type="NCBI Taxonomy" id="266809"/>
    <lineage>
        <taxon>Bacteria</taxon>
        <taxon>Pseudomonadati</taxon>
        <taxon>Pseudomonadota</taxon>
        <taxon>Alphaproteobacteria</taxon>
        <taxon>Rhodobacterales</taxon>
        <taxon>Roseobacteraceae</taxon>
        <taxon>Thalassobacter</taxon>
    </lineage>
</organism>
<gene>
    <name evidence="3" type="ORF">THS5294_00501</name>
</gene>